<feature type="repeat" description="ANK" evidence="1">
    <location>
        <begin position="607"/>
        <end position="639"/>
    </location>
</feature>
<protein>
    <recommendedName>
        <fullName evidence="5">SMC5-SMC6 complex localization factor 1</fullName>
    </recommendedName>
</protein>
<feature type="region of interest" description="Disordered" evidence="2">
    <location>
        <begin position="136"/>
        <end position="155"/>
    </location>
</feature>
<reference evidence="3" key="2">
    <citation type="submission" date="2025-08" db="UniProtKB">
        <authorList>
            <consortium name="Ensembl"/>
        </authorList>
    </citation>
    <scope>IDENTIFICATION</scope>
</reference>
<evidence type="ECO:0000313" key="4">
    <source>
        <dbReference type="Proteomes" id="UP000472272"/>
    </source>
</evidence>
<evidence type="ECO:0008006" key="5">
    <source>
        <dbReference type="Google" id="ProtNLM"/>
    </source>
</evidence>
<dbReference type="SUPFAM" id="SSF48403">
    <property type="entry name" value="Ankyrin repeat"/>
    <property type="match status" value="1"/>
</dbReference>
<feature type="region of interest" description="Disordered" evidence="2">
    <location>
        <begin position="59"/>
        <end position="107"/>
    </location>
</feature>
<sequence>MKETGHEINFADSKLLSNMEHHHKRIIMEAIEIEKHPHNMNKRDDTSRLPDIWKLALPTKTDTRSRGTQNAITNQPHQTQTQTLSTDKLQTPSSSQTMVAPPDAAPPCNPYTDLAGTGHKTTARPYTRSQARAQLNAIQPSSQKNSSQSSRGQDTKALATNPHLMTHLSGTQDITQEITQDIPQVIKEQKKKRHTSLGTSSLPRTLEAIHHTPSTVFIGTQTLRSCSVPVTRNPALPVQFFHIMYSLLQHDPPWKSPSMLTYYLEVLQCPVCMRGTWPLLEMLVRSCLYCSNICHSVPVTETTDEARMFHKTLLMFLMNVFQDEVIALTRRYSQQAQVMPQTVLLETFWLGSESVLFTKRINILVDWVINSYREKYKTDDIIKHEVADLLNRILGVVVEYWILSGFLIDKNMLHPVAADLASYIAISCNDFSPQELKTFISSITSLWLEMFVAEAVFKNLPFQTNAVVSTELLSLKKMVCSYLPALQVGLCEPRIHKAKKRKIGQWPCPKSQRALLMLNGDKQNQAEVLIQGAGNSACVQKKLGNKAEVEMMRSKDNHHFSGKQGTVNKVNLKGETALHIACKRNNVERLIHLLSLPGIDINVKDYAGWTPLHEACNHGNTLCVREILQHCPEVNLFSQVDGVTPLHDALRNGHVEIAKLLLQHGGPVLLQQKDSEGNLPLDIIKCETTKQQLLHLVNPEEKVEEFHAQVESNFHKTQTEFWTVLYCKMLLNFCSVYKLFKPFSVAFKKLACSKPLLMTADCCKFNASSSHWFLDLYFRELETFRHLPVYLQKMIEELKRGTGEQQQAFAATLQQISVEIQMSNCYLAN</sequence>
<dbReference type="Pfam" id="PF12796">
    <property type="entry name" value="Ank_2"/>
    <property type="match status" value="1"/>
</dbReference>
<reference evidence="3" key="3">
    <citation type="submission" date="2025-09" db="UniProtKB">
        <authorList>
            <consortium name="Ensembl"/>
        </authorList>
    </citation>
    <scope>IDENTIFICATION</scope>
</reference>
<dbReference type="GO" id="GO:0005634">
    <property type="term" value="C:nucleus"/>
    <property type="evidence" value="ECO:0007669"/>
    <property type="project" value="TreeGrafter"/>
</dbReference>
<evidence type="ECO:0000313" key="3">
    <source>
        <dbReference type="Ensembl" id="ENSPMRP00000020122.1"/>
    </source>
</evidence>
<dbReference type="GeneTree" id="ENSGT00940000158953"/>
<feature type="repeat" description="ANK" evidence="1">
    <location>
        <begin position="641"/>
        <end position="673"/>
    </location>
</feature>
<dbReference type="InterPro" id="IPR002110">
    <property type="entry name" value="Ankyrin_rpt"/>
</dbReference>
<dbReference type="GO" id="GO:0035861">
    <property type="term" value="C:site of double-strand break"/>
    <property type="evidence" value="ECO:0007669"/>
    <property type="project" value="TreeGrafter"/>
</dbReference>
<dbReference type="SMART" id="SM00248">
    <property type="entry name" value="ANK"/>
    <property type="match status" value="3"/>
</dbReference>
<dbReference type="GO" id="GO:2000781">
    <property type="term" value="P:positive regulation of double-strand break repair"/>
    <property type="evidence" value="ECO:0007669"/>
    <property type="project" value="InterPro"/>
</dbReference>
<feature type="compositionally biased region" description="Polar residues" evidence="2">
    <location>
        <begin position="66"/>
        <end position="98"/>
    </location>
</feature>
<dbReference type="PANTHER" id="PTHR46677">
    <property type="entry name" value="SMC5-SMC6 COMPLEX LOCALIZATION FACTOR PROTEIN 1"/>
    <property type="match status" value="1"/>
</dbReference>
<dbReference type="Proteomes" id="UP000472272">
    <property type="component" value="Chromosome 11"/>
</dbReference>
<evidence type="ECO:0000256" key="1">
    <source>
        <dbReference type="PROSITE-ProRule" id="PRU00023"/>
    </source>
</evidence>
<dbReference type="GO" id="GO:0006974">
    <property type="term" value="P:DNA damage response"/>
    <property type="evidence" value="ECO:0007669"/>
    <property type="project" value="TreeGrafter"/>
</dbReference>
<keyword evidence="4" id="KW-1185">Reference proteome</keyword>
<dbReference type="Ensembl" id="ENSPMRT00000021366.1">
    <property type="protein sequence ID" value="ENSPMRP00000020122.1"/>
    <property type="gene ID" value="ENSPMRG00000013110.1"/>
</dbReference>
<proteinExistence type="predicted"/>
<dbReference type="PROSITE" id="PS50297">
    <property type="entry name" value="ANK_REP_REGION"/>
    <property type="match status" value="2"/>
</dbReference>
<feature type="compositionally biased region" description="Low complexity" evidence="2">
    <location>
        <begin position="139"/>
        <end position="152"/>
    </location>
</feature>
<dbReference type="InterPro" id="IPR042479">
    <property type="entry name" value="Slf1"/>
</dbReference>
<dbReference type="Gene3D" id="1.25.40.20">
    <property type="entry name" value="Ankyrin repeat-containing domain"/>
    <property type="match status" value="1"/>
</dbReference>
<evidence type="ECO:0000256" key="2">
    <source>
        <dbReference type="SAM" id="MobiDB-lite"/>
    </source>
</evidence>
<feature type="repeat" description="ANK" evidence="1">
    <location>
        <begin position="573"/>
        <end position="606"/>
    </location>
</feature>
<name>A0A670JA96_PODMU</name>
<dbReference type="InterPro" id="IPR036770">
    <property type="entry name" value="Ankyrin_rpt-contain_sf"/>
</dbReference>
<dbReference type="PROSITE" id="PS50088">
    <property type="entry name" value="ANK_REPEAT"/>
    <property type="match status" value="3"/>
</dbReference>
<accession>A0A670JA96</accession>
<organism evidence="3 4">
    <name type="scientific">Podarcis muralis</name>
    <name type="common">Wall lizard</name>
    <name type="synonym">Lacerta muralis</name>
    <dbReference type="NCBI Taxonomy" id="64176"/>
    <lineage>
        <taxon>Eukaryota</taxon>
        <taxon>Metazoa</taxon>
        <taxon>Chordata</taxon>
        <taxon>Craniata</taxon>
        <taxon>Vertebrata</taxon>
        <taxon>Euteleostomi</taxon>
        <taxon>Lepidosauria</taxon>
        <taxon>Squamata</taxon>
        <taxon>Bifurcata</taxon>
        <taxon>Unidentata</taxon>
        <taxon>Episquamata</taxon>
        <taxon>Laterata</taxon>
        <taxon>Lacertibaenia</taxon>
        <taxon>Lacertidae</taxon>
        <taxon>Podarcis</taxon>
    </lineage>
</organism>
<dbReference type="AlphaFoldDB" id="A0A670JA96"/>
<dbReference type="GO" id="GO:1990166">
    <property type="term" value="P:protein localization to site of double-strand break"/>
    <property type="evidence" value="ECO:0007669"/>
    <property type="project" value="TreeGrafter"/>
</dbReference>
<keyword evidence="1" id="KW-0040">ANK repeat</keyword>
<reference evidence="3 4" key="1">
    <citation type="journal article" date="2019" name="Proc. Natl. Acad. Sci. U.S.A.">
        <title>Regulatory changes in pterin and carotenoid genes underlie balanced color polymorphisms in the wall lizard.</title>
        <authorList>
            <person name="Andrade P."/>
            <person name="Pinho C."/>
            <person name="Perez I de Lanuza G."/>
            <person name="Afonso S."/>
            <person name="Brejcha J."/>
            <person name="Rubin C.J."/>
            <person name="Wallerman O."/>
            <person name="Pereira P."/>
            <person name="Sabatino S.J."/>
            <person name="Bellati A."/>
            <person name="Pellitteri-Rosa D."/>
            <person name="Bosakova Z."/>
            <person name="Bunikis I."/>
            <person name="Carretero M.A."/>
            <person name="Feiner N."/>
            <person name="Marsik P."/>
            <person name="Pauperio F."/>
            <person name="Salvi D."/>
            <person name="Soler L."/>
            <person name="While G.M."/>
            <person name="Uller T."/>
            <person name="Font E."/>
            <person name="Andersson L."/>
            <person name="Carneiro M."/>
        </authorList>
    </citation>
    <scope>NUCLEOTIDE SEQUENCE</scope>
</reference>
<dbReference type="PANTHER" id="PTHR46677:SF1">
    <property type="entry name" value="SMC5-SMC6 COMPLEX LOCALIZATION FACTOR PROTEIN 1"/>
    <property type="match status" value="1"/>
</dbReference>